<name>A0A7S2UJ46_9STRA</name>
<dbReference type="PANTHER" id="PTHR10010">
    <property type="entry name" value="SOLUTE CARRIER FAMILY 34 SODIUM PHOSPHATE , MEMBER 2-RELATED"/>
    <property type="match status" value="1"/>
</dbReference>
<evidence type="ECO:0000256" key="5">
    <source>
        <dbReference type="ARBA" id="ARBA00022989"/>
    </source>
</evidence>
<dbReference type="PANTHER" id="PTHR10010:SF46">
    <property type="entry name" value="SODIUM-DEPENDENT PHOSPHATE TRANSPORT PROTEIN 2B"/>
    <property type="match status" value="1"/>
</dbReference>
<dbReference type="GO" id="GO:0044341">
    <property type="term" value="P:sodium-dependent phosphate transport"/>
    <property type="evidence" value="ECO:0007669"/>
    <property type="project" value="InterPro"/>
</dbReference>
<dbReference type="GO" id="GO:0005886">
    <property type="term" value="C:plasma membrane"/>
    <property type="evidence" value="ECO:0007669"/>
    <property type="project" value="UniProtKB-SubCell"/>
</dbReference>
<dbReference type="AlphaFoldDB" id="A0A7S2UJ46"/>
<protein>
    <recommendedName>
        <fullName evidence="9">Sodium-dependent phosphate transport protein 2B</fullName>
    </recommendedName>
</protein>
<reference evidence="8" key="1">
    <citation type="submission" date="2021-01" db="EMBL/GenBank/DDBJ databases">
        <authorList>
            <person name="Corre E."/>
            <person name="Pelletier E."/>
            <person name="Niang G."/>
            <person name="Scheremetjew M."/>
            <person name="Finn R."/>
            <person name="Kale V."/>
            <person name="Holt S."/>
            <person name="Cochrane G."/>
            <person name="Meng A."/>
            <person name="Brown T."/>
            <person name="Cohen L."/>
        </authorList>
    </citation>
    <scope>NUCLEOTIDE SEQUENCE</scope>
    <source>
        <strain evidence="8">CCMP2084</strain>
    </source>
</reference>
<keyword evidence="3" id="KW-1003">Cell membrane</keyword>
<feature type="transmembrane region" description="Helical" evidence="7">
    <location>
        <begin position="272"/>
        <end position="299"/>
    </location>
</feature>
<keyword evidence="5 7" id="KW-1133">Transmembrane helix</keyword>
<dbReference type="NCBIfam" id="NF037997">
    <property type="entry name" value="Na_Pi_symport"/>
    <property type="match status" value="1"/>
</dbReference>
<comment type="subcellular location">
    <subcellularLocation>
        <location evidence="1">Cell membrane</location>
        <topology evidence="1">Multi-pass membrane protein</topology>
    </subcellularLocation>
</comment>
<evidence type="ECO:0000256" key="6">
    <source>
        <dbReference type="ARBA" id="ARBA00023136"/>
    </source>
</evidence>
<feature type="transmembrane region" description="Helical" evidence="7">
    <location>
        <begin position="167"/>
        <end position="191"/>
    </location>
</feature>
<evidence type="ECO:0008006" key="9">
    <source>
        <dbReference type="Google" id="ProtNLM"/>
    </source>
</evidence>
<gene>
    <name evidence="8" type="ORF">ASEP1449_LOCUS13166</name>
</gene>
<comment type="similarity">
    <text evidence="2">Belongs to the SLC34A transporter family.</text>
</comment>
<dbReference type="GO" id="GO:0005436">
    <property type="term" value="F:sodium:phosphate symporter activity"/>
    <property type="evidence" value="ECO:0007669"/>
    <property type="project" value="InterPro"/>
</dbReference>
<proteinExistence type="inferred from homology"/>
<sequence length="451" mass="49966">MLLFQVLTVAILFPLEIVSNYLYLLTKSMLPSDVGEGEKWEGPIKKIVSPFGSLFIIANKDMIDDIASSDGNVTCANFYPVTCIGGKETYETCKAGLIGCDPDTNKCPVFFQNEATQNDDIVSGWVCLVFSLFILISCLIGIVTLLRFMLLGASQRIIYKATNINGYIAMMIGCGSTILVQSSSITISTLVPLVGMGVLQLEQMYPLTLGADVGTTFTALMAAMVSNSVQSLQVALVHLFFNLTGIAIWYPIPFLRKIPLAGARRLGKVTRIWSGFPGAFIGINFFLLPLLLIGISACFEVGKRGLTALGIFLVLGLGLGILYFWFWWTCRSGRGKCIQCLYIRNRRKTAIRNLPDDMDYLKVDMEWTKNEIGRLKDFARLPRDRPEEIVGSIRPSIFSEADKEDQISLYESYRSKGWADVLVAAAQSSVEGSLFNTLHRSQQSPHFDDEP</sequence>
<accession>A0A7S2UJ46</accession>
<evidence type="ECO:0000256" key="2">
    <source>
        <dbReference type="ARBA" id="ARBA00005808"/>
    </source>
</evidence>
<feature type="transmembrane region" description="Helical" evidence="7">
    <location>
        <begin position="122"/>
        <end position="146"/>
    </location>
</feature>
<evidence type="ECO:0000256" key="4">
    <source>
        <dbReference type="ARBA" id="ARBA00022692"/>
    </source>
</evidence>
<evidence type="ECO:0000256" key="3">
    <source>
        <dbReference type="ARBA" id="ARBA00022475"/>
    </source>
</evidence>
<dbReference type="Pfam" id="PF02690">
    <property type="entry name" value="Na_Pi_cotrans"/>
    <property type="match status" value="1"/>
</dbReference>
<feature type="transmembrane region" description="Helical" evidence="7">
    <location>
        <begin position="232"/>
        <end position="252"/>
    </location>
</feature>
<evidence type="ECO:0000313" key="8">
    <source>
        <dbReference type="EMBL" id="CAD9821332.1"/>
    </source>
</evidence>
<dbReference type="InterPro" id="IPR003841">
    <property type="entry name" value="Na/Pi_transpt"/>
</dbReference>
<dbReference type="EMBL" id="HBHQ01019605">
    <property type="protein sequence ID" value="CAD9821332.1"/>
    <property type="molecule type" value="Transcribed_RNA"/>
</dbReference>
<evidence type="ECO:0000256" key="7">
    <source>
        <dbReference type="SAM" id="Phobius"/>
    </source>
</evidence>
<organism evidence="8">
    <name type="scientific">Attheya septentrionalis</name>
    <dbReference type="NCBI Taxonomy" id="420275"/>
    <lineage>
        <taxon>Eukaryota</taxon>
        <taxon>Sar</taxon>
        <taxon>Stramenopiles</taxon>
        <taxon>Ochrophyta</taxon>
        <taxon>Bacillariophyta</taxon>
        <taxon>Coscinodiscophyceae</taxon>
        <taxon>Chaetocerotophycidae</taxon>
        <taxon>Chaetocerotales</taxon>
        <taxon>Attheyaceae</taxon>
        <taxon>Attheya</taxon>
    </lineage>
</organism>
<feature type="transmembrane region" description="Helical" evidence="7">
    <location>
        <begin position="306"/>
        <end position="328"/>
    </location>
</feature>
<keyword evidence="6 7" id="KW-0472">Membrane</keyword>
<evidence type="ECO:0000256" key="1">
    <source>
        <dbReference type="ARBA" id="ARBA00004651"/>
    </source>
</evidence>
<keyword evidence="4 7" id="KW-0812">Transmembrane</keyword>